<evidence type="ECO:0000313" key="1">
    <source>
        <dbReference type="EMBL" id="KAL1536066.1"/>
    </source>
</evidence>
<sequence>MDLDIDKARQLLITLMESGTVDLSYLISSRDDQIAKPRLKADTHIVQGGEIEICIGRGKLT</sequence>
<gene>
    <name evidence="1" type="ORF">AAHA92_28772</name>
</gene>
<evidence type="ECO:0000313" key="2">
    <source>
        <dbReference type="Proteomes" id="UP001567538"/>
    </source>
</evidence>
<accession>A0ABD1FYY9</accession>
<name>A0ABD1FYY9_SALDI</name>
<protein>
    <submittedName>
        <fullName evidence="1">Microtubule-associated protein 65-5</fullName>
    </submittedName>
</protein>
<organism evidence="1 2">
    <name type="scientific">Salvia divinorum</name>
    <name type="common">Maria pastora</name>
    <name type="synonym">Diviner's sage</name>
    <dbReference type="NCBI Taxonomy" id="28513"/>
    <lineage>
        <taxon>Eukaryota</taxon>
        <taxon>Viridiplantae</taxon>
        <taxon>Streptophyta</taxon>
        <taxon>Embryophyta</taxon>
        <taxon>Tracheophyta</taxon>
        <taxon>Spermatophyta</taxon>
        <taxon>Magnoliopsida</taxon>
        <taxon>eudicotyledons</taxon>
        <taxon>Gunneridae</taxon>
        <taxon>Pentapetalae</taxon>
        <taxon>asterids</taxon>
        <taxon>lamiids</taxon>
        <taxon>Lamiales</taxon>
        <taxon>Lamiaceae</taxon>
        <taxon>Nepetoideae</taxon>
        <taxon>Mentheae</taxon>
        <taxon>Salviinae</taxon>
        <taxon>Salvia</taxon>
        <taxon>Salvia subgen. Calosphace</taxon>
    </lineage>
</organism>
<keyword evidence="2" id="KW-1185">Reference proteome</keyword>
<comment type="caution">
    <text evidence="1">The sequence shown here is derived from an EMBL/GenBank/DDBJ whole genome shotgun (WGS) entry which is preliminary data.</text>
</comment>
<reference evidence="1 2" key="1">
    <citation type="submission" date="2024-06" db="EMBL/GenBank/DDBJ databases">
        <title>A chromosome level genome sequence of Diviner's sage (Salvia divinorum).</title>
        <authorList>
            <person name="Ford S.A."/>
            <person name="Ro D.-K."/>
            <person name="Ness R.W."/>
            <person name="Phillips M.A."/>
        </authorList>
    </citation>
    <scope>NUCLEOTIDE SEQUENCE [LARGE SCALE GENOMIC DNA]</scope>
    <source>
        <strain evidence="1">SAF-2024a</strain>
        <tissue evidence="1">Leaf</tissue>
    </source>
</reference>
<dbReference type="EMBL" id="JBEAFC010000011">
    <property type="protein sequence ID" value="KAL1536066.1"/>
    <property type="molecule type" value="Genomic_DNA"/>
</dbReference>
<dbReference type="Proteomes" id="UP001567538">
    <property type="component" value="Unassembled WGS sequence"/>
</dbReference>
<proteinExistence type="predicted"/>
<dbReference type="AlphaFoldDB" id="A0ABD1FYY9"/>